<dbReference type="Proteomes" id="UP000814033">
    <property type="component" value="Unassembled WGS sequence"/>
</dbReference>
<proteinExistence type="predicted"/>
<evidence type="ECO:0000313" key="1">
    <source>
        <dbReference type="EMBL" id="KAI0046664.1"/>
    </source>
</evidence>
<feature type="non-terminal residue" evidence="1">
    <location>
        <position position="174"/>
    </location>
</feature>
<comment type="caution">
    <text evidence="1">The sequence shown here is derived from an EMBL/GenBank/DDBJ whole genome shotgun (WGS) entry which is preliminary data.</text>
</comment>
<accession>A0ACB8RRN9</accession>
<name>A0ACB8RRN9_9AGAM</name>
<reference evidence="1" key="2">
    <citation type="journal article" date="2022" name="New Phytol.">
        <title>Evolutionary transition to the ectomycorrhizal habit in the genomes of a hyperdiverse lineage of mushroom-forming fungi.</title>
        <authorList>
            <person name="Looney B."/>
            <person name="Miyauchi S."/>
            <person name="Morin E."/>
            <person name="Drula E."/>
            <person name="Courty P.E."/>
            <person name="Kohler A."/>
            <person name="Kuo A."/>
            <person name="LaButti K."/>
            <person name="Pangilinan J."/>
            <person name="Lipzen A."/>
            <person name="Riley R."/>
            <person name="Andreopoulos W."/>
            <person name="He G."/>
            <person name="Johnson J."/>
            <person name="Nolan M."/>
            <person name="Tritt A."/>
            <person name="Barry K.W."/>
            <person name="Grigoriev I.V."/>
            <person name="Nagy L.G."/>
            <person name="Hibbett D."/>
            <person name="Henrissat B."/>
            <person name="Matheny P.B."/>
            <person name="Labbe J."/>
            <person name="Martin F.M."/>
        </authorList>
    </citation>
    <scope>NUCLEOTIDE SEQUENCE</scope>
    <source>
        <strain evidence="1">FP105234-sp</strain>
    </source>
</reference>
<protein>
    <submittedName>
        <fullName evidence="1">Uncharacterized protein</fullName>
    </submittedName>
</protein>
<sequence>MPPHRIRPAEILLAAPPTADERLPIRLPLVRLAAPAQLPRAAVPCTKEQRGHMRAWANGCAGLAAGSRFEDEGAGEGVVLRGGSGGRGSHGHPAAAMPESRGRGIRCPLCKPDDFQGRSPDLQARTTQEMTPTLTTMEDWTLSDGTYTRIQDTSIHDQIRAGAQPCDAGSIEQL</sequence>
<organism evidence="1 2">
    <name type="scientific">Auriscalpium vulgare</name>
    <dbReference type="NCBI Taxonomy" id="40419"/>
    <lineage>
        <taxon>Eukaryota</taxon>
        <taxon>Fungi</taxon>
        <taxon>Dikarya</taxon>
        <taxon>Basidiomycota</taxon>
        <taxon>Agaricomycotina</taxon>
        <taxon>Agaricomycetes</taxon>
        <taxon>Russulales</taxon>
        <taxon>Auriscalpiaceae</taxon>
        <taxon>Auriscalpium</taxon>
    </lineage>
</organism>
<reference evidence="1" key="1">
    <citation type="submission" date="2021-02" db="EMBL/GenBank/DDBJ databases">
        <authorList>
            <consortium name="DOE Joint Genome Institute"/>
            <person name="Ahrendt S."/>
            <person name="Looney B.P."/>
            <person name="Miyauchi S."/>
            <person name="Morin E."/>
            <person name="Drula E."/>
            <person name="Courty P.E."/>
            <person name="Chicoki N."/>
            <person name="Fauchery L."/>
            <person name="Kohler A."/>
            <person name="Kuo A."/>
            <person name="Labutti K."/>
            <person name="Pangilinan J."/>
            <person name="Lipzen A."/>
            <person name="Riley R."/>
            <person name="Andreopoulos W."/>
            <person name="He G."/>
            <person name="Johnson J."/>
            <person name="Barry K.W."/>
            <person name="Grigoriev I.V."/>
            <person name="Nagy L."/>
            <person name="Hibbett D."/>
            <person name="Henrissat B."/>
            <person name="Matheny P.B."/>
            <person name="Labbe J."/>
            <person name="Martin F."/>
        </authorList>
    </citation>
    <scope>NUCLEOTIDE SEQUENCE</scope>
    <source>
        <strain evidence="1">FP105234-sp</strain>
    </source>
</reference>
<evidence type="ECO:0000313" key="2">
    <source>
        <dbReference type="Proteomes" id="UP000814033"/>
    </source>
</evidence>
<dbReference type="EMBL" id="MU275920">
    <property type="protein sequence ID" value="KAI0046664.1"/>
    <property type="molecule type" value="Genomic_DNA"/>
</dbReference>
<keyword evidence="2" id="KW-1185">Reference proteome</keyword>
<gene>
    <name evidence="1" type="ORF">FA95DRAFT_1559886</name>
</gene>